<dbReference type="AlphaFoldDB" id="A0A9N8KTU6"/>
<proteinExistence type="predicted"/>
<accession>A0A9N8KTU6</accession>
<sequence length="191" mass="21427">MWFSRFTNTLDESGLHVWDTRRSCWRISPSSPADQMRCGLSGAVASRLTRAQWHTHSSSGELERMLRARTVPSAAHVASMSGDRNFTEKMFPVCPVDMFISSLYRKGSHSITWRSSDADANIDPSWFHSRQFTHPICPWSSFSRPNLSIIGRVTVSRVWNFRSRSPRSLAATMPTVPVAQAGSSLLPISAK</sequence>
<gene>
    <name evidence="1" type="ORF">CINC_LOCUS3623</name>
</gene>
<organism evidence="1 2">
    <name type="scientific">Chrysodeixis includens</name>
    <name type="common">Soybean looper</name>
    <name type="synonym">Pseudoplusia includens</name>
    <dbReference type="NCBI Taxonomy" id="689277"/>
    <lineage>
        <taxon>Eukaryota</taxon>
        <taxon>Metazoa</taxon>
        <taxon>Ecdysozoa</taxon>
        <taxon>Arthropoda</taxon>
        <taxon>Hexapoda</taxon>
        <taxon>Insecta</taxon>
        <taxon>Pterygota</taxon>
        <taxon>Neoptera</taxon>
        <taxon>Endopterygota</taxon>
        <taxon>Lepidoptera</taxon>
        <taxon>Glossata</taxon>
        <taxon>Ditrysia</taxon>
        <taxon>Noctuoidea</taxon>
        <taxon>Noctuidae</taxon>
        <taxon>Plusiinae</taxon>
        <taxon>Chrysodeixis</taxon>
    </lineage>
</organism>
<name>A0A9N8KTU6_CHRIL</name>
<evidence type="ECO:0000313" key="2">
    <source>
        <dbReference type="Proteomes" id="UP001154114"/>
    </source>
</evidence>
<reference evidence="1" key="1">
    <citation type="submission" date="2021-12" db="EMBL/GenBank/DDBJ databases">
        <authorList>
            <person name="King R."/>
        </authorList>
    </citation>
    <scope>NUCLEOTIDE SEQUENCE</scope>
</reference>
<evidence type="ECO:0000313" key="1">
    <source>
        <dbReference type="EMBL" id="CAD0201954.1"/>
    </source>
</evidence>
<dbReference type="EMBL" id="LR824018">
    <property type="protein sequence ID" value="CAD0201954.1"/>
    <property type="molecule type" value="Genomic_DNA"/>
</dbReference>
<dbReference type="Proteomes" id="UP001154114">
    <property type="component" value="Chromosome 15"/>
</dbReference>
<keyword evidence="2" id="KW-1185">Reference proteome</keyword>
<protein>
    <submittedName>
        <fullName evidence="1">Uncharacterized protein</fullName>
    </submittedName>
</protein>